<proteinExistence type="predicted"/>
<evidence type="ECO:0000313" key="1">
    <source>
        <dbReference type="EMBL" id="GJH22443.1"/>
    </source>
</evidence>
<gene>
    <name evidence="1" type="ORF">CBA19CS22_37895</name>
</gene>
<name>A0ACB5R522_9BURK</name>
<evidence type="ECO:0000313" key="2">
    <source>
        <dbReference type="Proteomes" id="UP001055013"/>
    </source>
</evidence>
<protein>
    <submittedName>
        <fullName evidence="1">Uncharacterized protein</fullName>
    </submittedName>
</protein>
<organism evidence="1 2">
    <name type="scientific">Caballeronia novacaledonica</name>
    <dbReference type="NCBI Taxonomy" id="1544861"/>
    <lineage>
        <taxon>Bacteria</taxon>
        <taxon>Pseudomonadati</taxon>
        <taxon>Pseudomonadota</taxon>
        <taxon>Betaproteobacteria</taxon>
        <taxon>Burkholderiales</taxon>
        <taxon>Burkholderiaceae</taxon>
        <taxon>Caballeronia</taxon>
    </lineage>
</organism>
<reference evidence="1" key="1">
    <citation type="submission" date="2021-09" db="EMBL/GenBank/DDBJ databases">
        <title>Isolation and characterization of 3-chlorobenzoate degrading bacteria from soils in Shizuoka.</title>
        <authorList>
            <person name="Ifat A."/>
            <person name="Ogawa N."/>
            <person name="Kimbara K."/>
            <person name="Moriuchi R."/>
            <person name="Dohra H."/>
            <person name="Shintani M."/>
        </authorList>
    </citation>
    <scope>NUCLEOTIDE SEQUENCE</scope>
    <source>
        <strain evidence="1">19CS2-2</strain>
    </source>
</reference>
<sequence length="77" mass="8932">MQAIVHHAIYHRFGWGKASNYRTIPLCHTHHADPHHGVHGLNAEAFEAMYGFTEQELIEETQRALSDHVPENERVYQ</sequence>
<comment type="caution">
    <text evidence="1">The sequence shown here is derived from an EMBL/GenBank/DDBJ whole genome shotgun (WGS) entry which is preliminary data.</text>
</comment>
<keyword evidence="2" id="KW-1185">Reference proteome</keyword>
<dbReference type="EMBL" id="BPUR01000041">
    <property type="protein sequence ID" value="GJH22443.1"/>
    <property type="molecule type" value="Genomic_DNA"/>
</dbReference>
<dbReference type="Proteomes" id="UP001055013">
    <property type="component" value="Unassembled WGS sequence"/>
</dbReference>
<accession>A0ACB5R522</accession>